<evidence type="ECO:0000256" key="2">
    <source>
        <dbReference type="SAM" id="MobiDB-lite"/>
    </source>
</evidence>
<dbReference type="Proteomes" id="UP000815677">
    <property type="component" value="Unassembled WGS sequence"/>
</dbReference>
<feature type="region of interest" description="Disordered" evidence="2">
    <location>
        <begin position="135"/>
        <end position="167"/>
    </location>
</feature>
<keyword evidence="1" id="KW-0479">Metal-binding</keyword>
<dbReference type="InterPro" id="IPR007527">
    <property type="entry name" value="Znf_SWIM"/>
</dbReference>
<evidence type="ECO:0000256" key="1">
    <source>
        <dbReference type="PROSITE-ProRule" id="PRU00325"/>
    </source>
</evidence>
<proteinExistence type="predicted"/>
<dbReference type="EMBL" id="DF842422">
    <property type="protein sequence ID" value="GAT46378.1"/>
    <property type="molecule type" value="Genomic_DNA"/>
</dbReference>
<keyword evidence="1" id="KW-0863">Zinc-finger</keyword>
<sequence length="274" mass="32766">MICESHWRKLKQEYLHEYHAPRLDLLVWVLVTKLCHSYYDKLIKLTTYLGRTRIAELASWRGTFRSSWRELENRGVSDRVDDTYRPDVKRWVCSCPAFLTSRFLICKHLIRLVKVVPTRFFREVQRQRTVPFWRHPDLMPVDDEDQDPVPQPQQLPRDPEVPDDEDEISEPYVETAADRAFEESAATFEAEFDAEIERLERFTEGLKYQRQFRDRRMLDMVQKKGSSFLRLAQACLSKEAAAQDNRREMPRTWDAQMADAMYYRPRPRDADRNT</sequence>
<feature type="domain" description="SWIM-type" evidence="3">
    <location>
        <begin position="84"/>
        <end position="117"/>
    </location>
</feature>
<organism evidence="4 5">
    <name type="scientific">Mycena chlorophos</name>
    <name type="common">Agaric fungus</name>
    <name type="synonym">Agaricus chlorophos</name>
    <dbReference type="NCBI Taxonomy" id="658473"/>
    <lineage>
        <taxon>Eukaryota</taxon>
        <taxon>Fungi</taxon>
        <taxon>Dikarya</taxon>
        <taxon>Basidiomycota</taxon>
        <taxon>Agaricomycotina</taxon>
        <taxon>Agaricomycetes</taxon>
        <taxon>Agaricomycetidae</taxon>
        <taxon>Agaricales</taxon>
        <taxon>Marasmiineae</taxon>
        <taxon>Mycenaceae</taxon>
        <taxon>Mycena</taxon>
    </lineage>
</organism>
<gene>
    <name evidence="4" type="ORF">MCHLO_03911</name>
</gene>
<keyword evidence="1" id="KW-0862">Zinc</keyword>
<protein>
    <recommendedName>
        <fullName evidence="3">SWIM-type domain-containing protein</fullName>
    </recommendedName>
</protein>
<reference evidence="4" key="1">
    <citation type="submission" date="2014-09" db="EMBL/GenBank/DDBJ databases">
        <title>Genome sequence of the luminous mushroom Mycena chlorophos for searching fungal bioluminescence genes.</title>
        <authorList>
            <person name="Tanaka Y."/>
            <person name="Kasuga D."/>
            <person name="Oba Y."/>
            <person name="Hase S."/>
            <person name="Sato K."/>
            <person name="Oba Y."/>
            <person name="Sakakibara Y."/>
        </authorList>
    </citation>
    <scope>NUCLEOTIDE SEQUENCE</scope>
</reference>
<keyword evidence="5" id="KW-1185">Reference proteome</keyword>
<name>A0ABQ0L5K1_MYCCL</name>
<evidence type="ECO:0000313" key="5">
    <source>
        <dbReference type="Proteomes" id="UP000815677"/>
    </source>
</evidence>
<accession>A0ABQ0L5K1</accession>
<evidence type="ECO:0000313" key="4">
    <source>
        <dbReference type="EMBL" id="GAT46378.1"/>
    </source>
</evidence>
<dbReference type="PROSITE" id="PS50966">
    <property type="entry name" value="ZF_SWIM"/>
    <property type="match status" value="1"/>
</dbReference>
<evidence type="ECO:0000259" key="3">
    <source>
        <dbReference type="PROSITE" id="PS50966"/>
    </source>
</evidence>